<dbReference type="PANTHER" id="PTHR43546">
    <property type="entry name" value="UPF0173 METAL-DEPENDENT HYDROLASE MJ1163-RELATED"/>
    <property type="match status" value="1"/>
</dbReference>
<sequence>MQIQKLLILIVTFSLTKIAAAAPAVHIKWLGGPTMQITFNGTTLITDPMFGEGEQAFIMGDPNEVFDLNKGPNIKHHARITPLPKYDLNHTHYVLLSHAHEDHFDQKAQQILDKNLKTILPIADKEKVSQLGFQQLTPLQAGQSLELKAGKGKILITAIPADHSTNMSLTPLLGEGLGYVLTFTLGNWQQSMYWTGDSMPTDRVINAVKQLGQMDVLIPNMGAVGTTGPLGQISMGADDVIKLAKTLKIEKVLPIHHSTFKLYLEPITKLQQASKAQPIQLLLLNEGETLSFK</sequence>
<dbReference type="EMBL" id="BNCK01000005">
    <property type="protein sequence ID" value="GHF94789.1"/>
    <property type="molecule type" value="Genomic_DNA"/>
</dbReference>
<name>A0A919BKH0_9GAMM</name>
<proteinExistence type="predicted"/>
<accession>A0A919BKH0</accession>
<evidence type="ECO:0000259" key="3">
    <source>
        <dbReference type="Pfam" id="PF12706"/>
    </source>
</evidence>
<protein>
    <recommendedName>
        <fullName evidence="3">Metallo-beta-lactamase domain-containing protein</fullName>
    </recommendedName>
</protein>
<dbReference type="InterPro" id="IPR001279">
    <property type="entry name" value="Metallo-B-lactamas"/>
</dbReference>
<feature type="signal peptide" evidence="2">
    <location>
        <begin position="1"/>
        <end position="21"/>
    </location>
</feature>
<keyword evidence="1" id="KW-0378">Hydrolase</keyword>
<dbReference type="AlphaFoldDB" id="A0A919BKH0"/>
<evidence type="ECO:0000256" key="1">
    <source>
        <dbReference type="ARBA" id="ARBA00022801"/>
    </source>
</evidence>
<dbReference type="RefSeq" id="WP_189770808.1">
    <property type="nucleotide sequence ID" value="NZ_BNCK01000005.1"/>
</dbReference>
<comment type="caution">
    <text evidence="4">The sequence shown here is derived from an EMBL/GenBank/DDBJ whole genome shotgun (WGS) entry which is preliminary data.</text>
</comment>
<keyword evidence="2" id="KW-0732">Signal</keyword>
<dbReference type="GO" id="GO:0016787">
    <property type="term" value="F:hydrolase activity"/>
    <property type="evidence" value="ECO:0007669"/>
    <property type="project" value="UniProtKB-KW"/>
</dbReference>
<dbReference type="SUPFAM" id="SSF56281">
    <property type="entry name" value="Metallo-hydrolase/oxidoreductase"/>
    <property type="match status" value="1"/>
</dbReference>
<reference evidence="4" key="1">
    <citation type="journal article" date="2014" name="Int. J. Syst. Evol. Microbiol.">
        <title>Complete genome sequence of Corynebacterium casei LMG S-19264T (=DSM 44701T), isolated from a smear-ripened cheese.</title>
        <authorList>
            <consortium name="US DOE Joint Genome Institute (JGI-PGF)"/>
            <person name="Walter F."/>
            <person name="Albersmeier A."/>
            <person name="Kalinowski J."/>
            <person name="Ruckert C."/>
        </authorList>
    </citation>
    <scope>NUCLEOTIDE SEQUENCE</scope>
    <source>
        <strain evidence="4">KCTC 42731</strain>
    </source>
</reference>
<dbReference type="PANTHER" id="PTHR43546:SF9">
    <property type="entry name" value="L-ASCORBATE-6-PHOSPHATE LACTONASE ULAG-RELATED"/>
    <property type="match status" value="1"/>
</dbReference>
<dbReference type="Pfam" id="PF12706">
    <property type="entry name" value="Lactamase_B_2"/>
    <property type="match status" value="1"/>
</dbReference>
<evidence type="ECO:0000313" key="5">
    <source>
        <dbReference type="Proteomes" id="UP000623842"/>
    </source>
</evidence>
<feature type="domain" description="Metallo-beta-lactamase" evidence="3">
    <location>
        <begin position="77"/>
        <end position="257"/>
    </location>
</feature>
<dbReference type="InterPro" id="IPR050114">
    <property type="entry name" value="UPF0173_UPF0282_UlaG_hydrolase"/>
</dbReference>
<organism evidence="4 5">
    <name type="scientific">Thalassotalea marina</name>
    <dbReference type="NCBI Taxonomy" id="1673741"/>
    <lineage>
        <taxon>Bacteria</taxon>
        <taxon>Pseudomonadati</taxon>
        <taxon>Pseudomonadota</taxon>
        <taxon>Gammaproteobacteria</taxon>
        <taxon>Alteromonadales</taxon>
        <taxon>Colwelliaceae</taxon>
        <taxon>Thalassotalea</taxon>
    </lineage>
</organism>
<dbReference type="Proteomes" id="UP000623842">
    <property type="component" value="Unassembled WGS sequence"/>
</dbReference>
<dbReference type="Gene3D" id="3.60.15.10">
    <property type="entry name" value="Ribonuclease Z/Hydroxyacylglutathione hydrolase-like"/>
    <property type="match status" value="1"/>
</dbReference>
<gene>
    <name evidence="4" type="ORF">GCM10017161_23840</name>
</gene>
<reference evidence="4" key="2">
    <citation type="submission" date="2020-09" db="EMBL/GenBank/DDBJ databases">
        <authorList>
            <person name="Sun Q."/>
            <person name="Kim S."/>
        </authorList>
    </citation>
    <scope>NUCLEOTIDE SEQUENCE</scope>
    <source>
        <strain evidence="4">KCTC 42731</strain>
    </source>
</reference>
<keyword evidence="5" id="KW-1185">Reference proteome</keyword>
<feature type="chain" id="PRO_5037126520" description="Metallo-beta-lactamase domain-containing protein" evidence="2">
    <location>
        <begin position="22"/>
        <end position="293"/>
    </location>
</feature>
<evidence type="ECO:0000313" key="4">
    <source>
        <dbReference type="EMBL" id="GHF94789.1"/>
    </source>
</evidence>
<evidence type="ECO:0000256" key="2">
    <source>
        <dbReference type="SAM" id="SignalP"/>
    </source>
</evidence>
<dbReference type="InterPro" id="IPR036866">
    <property type="entry name" value="RibonucZ/Hydroxyglut_hydro"/>
</dbReference>